<dbReference type="InterPro" id="IPR006047">
    <property type="entry name" value="GH13_cat_dom"/>
</dbReference>
<evidence type="ECO:0000256" key="12">
    <source>
        <dbReference type="ARBA" id="ARBA00034013"/>
    </source>
</evidence>
<comment type="subcellular location">
    <subcellularLocation>
        <location evidence="1 15">Cytoplasm</location>
    </subcellularLocation>
</comment>
<evidence type="ECO:0000256" key="8">
    <source>
        <dbReference type="ARBA" id="ARBA00023277"/>
    </source>
</evidence>
<feature type="region of interest" description="Disordered" evidence="18">
    <location>
        <begin position="1"/>
        <end position="50"/>
    </location>
</feature>
<dbReference type="EC" id="3.2.1.141" evidence="4 13"/>
<evidence type="ECO:0000256" key="11">
    <source>
        <dbReference type="ARBA" id="ARBA00033284"/>
    </source>
</evidence>
<evidence type="ECO:0000313" key="21">
    <source>
        <dbReference type="Proteomes" id="UP000244128"/>
    </source>
</evidence>
<reference evidence="20 21" key="1">
    <citation type="submission" date="2018-04" db="EMBL/GenBank/DDBJ databases">
        <title>Active sludge and wastewater microbial communities from Klosterneuburg, Austria.</title>
        <authorList>
            <person name="Wagner M."/>
        </authorList>
    </citation>
    <scope>NUCLEOTIDE SEQUENCE [LARGE SCALE GENOMIC DNA]</scope>
    <source>
        <strain evidence="20 21">Nm49</strain>
    </source>
</reference>
<dbReference type="InterPro" id="IPR022567">
    <property type="entry name" value="DUF3459"/>
</dbReference>
<comment type="similarity">
    <text evidence="3 14">Belongs to the glycosyl hydrolase 13 family.</text>
</comment>
<evidence type="ECO:0000256" key="5">
    <source>
        <dbReference type="ARBA" id="ARBA00015938"/>
    </source>
</evidence>
<dbReference type="SUPFAM" id="SSF51445">
    <property type="entry name" value="(Trans)glycosidases"/>
    <property type="match status" value="1"/>
</dbReference>
<dbReference type="InterPro" id="IPR013783">
    <property type="entry name" value="Ig-like_fold"/>
</dbReference>
<evidence type="ECO:0000313" key="20">
    <source>
        <dbReference type="EMBL" id="PTQ77570.1"/>
    </source>
</evidence>
<dbReference type="GO" id="GO:0033942">
    <property type="term" value="F:4-alpha-D-(1-&gt;4)-alpha-D-glucanotrehalose trehalohydrolase activity"/>
    <property type="evidence" value="ECO:0007669"/>
    <property type="project" value="UniProtKB-EC"/>
</dbReference>
<dbReference type="CDD" id="cd11325">
    <property type="entry name" value="AmyAc_GTHase"/>
    <property type="match status" value="1"/>
</dbReference>
<dbReference type="PANTHER" id="PTHR43651:SF11">
    <property type="entry name" value="MALTO-OLIGOSYLTREHALOSE TREHALOHYDROLASE"/>
    <property type="match status" value="1"/>
</dbReference>
<comment type="caution">
    <text evidence="20">The sequence shown here is derived from an EMBL/GenBank/DDBJ whole genome shotgun (WGS) entry which is preliminary data.</text>
</comment>
<keyword evidence="8" id="KW-0119">Carbohydrate metabolism</keyword>
<comment type="pathway">
    <text evidence="2 14">Glycan biosynthesis; trehalose biosynthesis.</text>
</comment>
<evidence type="ECO:0000256" key="9">
    <source>
        <dbReference type="ARBA" id="ARBA00023295"/>
    </source>
</evidence>
<evidence type="ECO:0000259" key="19">
    <source>
        <dbReference type="SMART" id="SM00642"/>
    </source>
</evidence>
<evidence type="ECO:0000256" key="3">
    <source>
        <dbReference type="ARBA" id="ARBA00008061"/>
    </source>
</evidence>
<feature type="binding site" evidence="16">
    <location>
        <begin position="317"/>
        <end position="322"/>
    </location>
    <ligand>
        <name>substrate</name>
    </ligand>
</feature>
<evidence type="ECO:0000256" key="16">
    <source>
        <dbReference type="PIRSR" id="PIRSR006337-2"/>
    </source>
</evidence>
<dbReference type="AlphaFoldDB" id="A0A2T5I161"/>
<keyword evidence="6" id="KW-0963">Cytoplasm</keyword>
<gene>
    <name evidence="20" type="ORF">C8R26_10757</name>
</gene>
<evidence type="ECO:0000256" key="6">
    <source>
        <dbReference type="ARBA" id="ARBA00022490"/>
    </source>
</evidence>
<dbReference type="InterPro" id="IPR044901">
    <property type="entry name" value="Trehalose_TreZ_E-set_sf"/>
</dbReference>
<dbReference type="InterPro" id="IPR012768">
    <property type="entry name" value="Trehalose_TreZ"/>
</dbReference>
<dbReference type="UniPathway" id="UPA00299"/>
<sequence>MDKSNRPNPLLEQTGKCNITTPVQHQSKTNRPTRNQPAYRPPINNERDWDPVRTDMKRQHRMPFGAEFMTEDTVRFNFWAPTARRVELLIDNDRPRPMQAIGGGWYEQTCQPVLADSRYSFQIDDDMRVPDPASRYNPDDVHAASQLIDPAAFDWCDGEWHGRPWEEAVIYEIHTGAFTPQGTFSAIEQKLGYLADLGVTGIELMPVAGFPGRCNWGYDGVLLFAPDSTYGTPDDLKRLVQSAHRHGLMVLLDVVYNHFGPEGNYLHCYAPQFFTDRHQTPWGRAINFDGEYSRIIRDFFIHNALYWLEEYHFDGLRVDAVHAIMDDSQPDFLEELAQQVHATLGANRHIHLILENDHNAAHYLQRNRSGECTGFTAQWNDDAHHACHVLLTGERDGYYADYADNPILHLGRCLTEGFAYQGEVSIYRHGTPRGEPSAHLPASAFVWFLQNHDQIGNRAFGERLATQVPPEALRAAVILLLLSPSVPLLFMGEEWGAREPFPFFCGFTGELAQAVTTGRRREFAQFSGFHDPHRLQEIPDPCDASTFLLAKLNWQTQNDPPHRAWLMLYRTLLALRLQTIVPLLPDITGSSFEILTSHALQAAWQLTGHGKLTITVNLGDVPVKISHLPPGRLLFSSHDQSGQSNPAPGMLPAFSAALYLKDSHESR</sequence>
<dbReference type="InterPro" id="IPR004193">
    <property type="entry name" value="Glyco_hydro_13_N"/>
</dbReference>
<accession>A0A2T5I161</accession>
<dbReference type="Gene3D" id="1.10.10.760">
    <property type="entry name" value="E-set domains of sugar-utilizing enzymes"/>
    <property type="match status" value="1"/>
</dbReference>
<name>A0A2T5I161_9PROT</name>
<dbReference type="InterPro" id="IPR017853">
    <property type="entry name" value="GH"/>
</dbReference>
<feature type="active site" description="Nucleophile" evidence="15">
    <location>
        <position position="319"/>
    </location>
</feature>
<dbReference type="PIRSF" id="PIRSF006337">
    <property type="entry name" value="Trehalose_TreZ"/>
    <property type="match status" value="1"/>
</dbReference>
<evidence type="ECO:0000256" key="10">
    <source>
        <dbReference type="ARBA" id="ARBA00032057"/>
    </source>
</evidence>
<dbReference type="SUPFAM" id="SSF81296">
    <property type="entry name" value="E set domains"/>
    <property type="match status" value="1"/>
</dbReference>
<dbReference type="Proteomes" id="UP000244128">
    <property type="component" value="Unassembled WGS sequence"/>
</dbReference>
<dbReference type="Gene3D" id="3.20.20.80">
    <property type="entry name" value="Glycosidases"/>
    <property type="match status" value="1"/>
</dbReference>
<evidence type="ECO:0000256" key="7">
    <source>
        <dbReference type="ARBA" id="ARBA00022801"/>
    </source>
</evidence>
<dbReference type="NCBIfam" id="TIGR02402">
    <property type="entry name" value="trehalose_TreZ"/>
    <property type="match status" value="1"/>
</dbReference>
<evidence type="ECO:0000256" key="17">
    <source>
        <dbReference type="PIRSR" id="PIRSR006337-3"/>
    </source>
</evidence>
<keyword evidence="7 14" id="KW-0378">Hydrolase</keyword>
<protein>
    <recommendedName>
        <fullName evidence="5 13">Malto-oligosyltrehalose trehalohydrolase</fullName>
        <shortName evidence="14">MTHase</shortName>
        <ecNumber evidence="4 13">3.2.1.141</ecNumber>
    </recommendedName>
    <alternativeName>
        <fullName evidence="11 14">4-alpha-D-((1-&gt;4)-alpha-D-glucano)trehalose trehalohydrolase</fullName>
    </alternativeName>
    <alternativeName>
        <fullName evidence="10 14">Maltooligosyl trehalose trehalohydrolase</fullName>
    </alternativeName>
</protein>
<evidence type="ECO:0000256" key="2">
    <source>
        <dbReference type="ARBA" id="ARBA00005199"/>
    </source>
</evidence>
<feature type="binding site" evidence="16">
    <location>
        <begin position="452"/>
        <end position="457"/>
    </location>
    <ligand>
        <name>substrate</name>
    </ligand>
</feature>
<evidence type="ECO:0000256" key="1">
    <source>
        <dbReference type="ARBA" id="ARBA00004496"/>
    </source>
</evidence>
<dbReference type="Pfam" id="PF11941">
    <property type="entry name" value="DUF3459"/>
    <property type="match status" value="1"/>
</dbReference>
<evidence type="ECO:0000256" key="15">
    <source>
        <dbReference type="PIRSR" id="PIRSR006337-1"/>
    </source>
</evidence>
<dbReference type="InterPro" id="IPR014756">
    <property type="entry name" value="Ig_E-set"/>
</dbReference>
<organism evidence="20 21">
    <name type="scientific">Nitrosomonas oligotropha</name>
    <dbReference type="NCBI Taxonomy" id="42354"/>
    <lineage>
        <taxon>Bacteria</taxon>
        <taxon>Pseudomonadati</taxon>
        <taxon>Pseudomonadota</taxon>
        <taxon>Betaproteobacteria</taxon>
        <taxon>Nitrosomonadales</taxon>
        <taxon>Nitrosomonadaceae</taxon>
        <taxon>Nitrosomonas</taxon>
    </lineage>
</organism>
<feature type="domain" description="Glycosyl hydrolase family 13 catalytic" evidence="19">
    <location>
        <begin position="172"/>
        <end position="519"/>
    </location>
</feature>
<dbReference type="EMBL" id="QAOI01000007">
    <property type="protein sequence ID" value="PTQ77570.1"/>
    <property type="molecule type" value="Genomic_DNA"/>
</dbReference>
<evidence type="ECO:0000256" key="14">
    <source>
        <dbReference type="PIRNR" id="PIRNR006337"/>
    </source>
</evidence>
<dbReference type="GO" id="GO:0005737">
    <property type="term" value="C:cytoplasm"/>
    <property type="evidence" value="ECO:0007669"/>
    <property type="project" value="UniProtKB-SubCell"/>
</dbReference>
<feature type="compositionally biased region" description="Polar residues" evidence="18">
    <location>
        <begin position="15"/>
        <end position="36"/>
    </location>
</feature>
<evidence type="ECO:0000256" key="18">
    <source>
        <dbReference type="SAM" id="MobiDB-lite"/>
    </source>
</evidence>
<dbReference type="CDD" id="cd02853">
    <property type="entry name" value="E_set_MTHase_like_N"/>
    <property type="match status" value="1"/>
</dbReference>
<dbReference type="SMART" id="SM00642">
    <property type="entry name" value="Aamy"/>
    <property type="match status" value="1"/>
</dbReference>
<dbReference type="GO" id="GO:0005992">
    <property type="term" value="P:trehalose biosynthetic process"/>
    <property type="evidence" value="ECO:0007669"/>
    <property type="project" value="UniProtKB-UniRule"/>
</dbReference>
<dbReference type="Pfam" id="PF02922">
    <property type="entry name" value="CBM_48"/>
    <property type="match status" value="1"/>
</dbReference>
<evidence type="ECO:0000256" key="13">
    <source>
        <dbReference type="NCBIfam" id="TIGR02402"/>
    </source>
</evidence>
<feature type="site" description="Transition state stabilizer" evidence="17">
    <location>
        <position position="453"/>
    </location>
</feature>
<keyword evidence="9 14" id="KW-0326">Glycosidase</keyword>
<dbReference type="Pfam" id="PF00128">
    <property type="entry name" value="Alpha-amylase"/>
    <property type="match status" value="1"/>
</dbReference>
<proteinExistence type="inferred from homology"/>
<evidence type="ECO:0000256" key="4">
    <source>
        <dbReference type="ARBA" id="ARBA00012268"/>
    </source>
</evidence>
<dbReference type="Gene3D" id="2.60.40.10">
    <property type="entry name" value="Immunoglobulins"/>
    <property type="match status" value="1"/>
</dbReference>
<feature type="active site" description="Proton donor" evidence="15">
    <location>
        <position position="355"/>
    </location>
</feature>
<dbReference type="PANTHER" id="PTHR43651">
    <property type="entry name" value="1,4-ALPHA-GLUCAN-BRANCHING ENZYME"/>
    <property type="match status" value="1"/>
</dbReference>
<comment type="catalytic activity">
    <reaction evidence="12 14">
        <text>hydrolysis of (1-&gt;4)-alpha-D-glucosidic linkage in 4-alpha-D-[(1-&gt;4)-alpha-D-glucanosyl]n trehalose to yield trehalose and (1-&gt;4)-alpha-D-glucan.</text>
        <dbReference type="EC" id="3.2.1.141"/>
    </reaction>
</comment>
<feature type="binding site" evidence="16">
    <location>
        <begin position="381"/>
        <end position="385"/>
    </location>
    <ligand>
        <name>substrate</name>
    </ligand>
</feature>